<dbReference type="EMBL" id="KR029589">
    <property type="protein sequence ID" value="AKH47113.1"/>
    <property type="molecule type" value="Genomic_DNA"/>
</dbReference>
<sequence>MPSRPPYVAHRCDGQRGYRRGEWSVSHWASPSPGGPTSNPARRCERARWSRCPSRGSRLPWFEHRPAT</sequence>
<organism evidence="1">
    <name type="scientific">uncultured marine virus</name>
    <dbReference type="NCBI Taxonomy" id="186617"/>
    <lineage>
        <taxon>Viruses</taxon>
        <taxon>environmental samples</taxon>
    </lineage>
</organism>
<protein>
    <submittedName>
        <fullName evidence="1">Uncharacterized protein</fullName>
    </submittedName>
</protein>
<reference evidence="1" key="1">
    <citation type="journal article" date="2015" name="Front. Microbiol.">
        <title>Combining genomic sequencing methods to explore viral diversity and reveal potential virus-host interactions.</title>
        <authorList>
            <person name="Chow C.E."/>
            <person name="Winget D.M."/>
            <person name="White R.A.III."/>
            <person name="Hallam S.J."/>
            <person name="Suttle C.A."/>
        </authorList>
    </citation>
    <scope>NUCLEOTIDE SEQUENCE</scope>
    <source>
        <strain evidence="1">Anoxic2_5</strain>
    </source>
</reference>
<reference evidence="1" key="2">
    <citation type="submission" date="2015-03" db="EMBL/GenBank/DDBJ databases">
        <authorList>
            <person name="Chow C.-E.T."/>
            <person name="Winget D.M."/>
            <person name="White R.A.III."/>
            <person name="Hallam S.J."/>
            <person name="Suttle C.A."/>
        </authorList>
    </citation>
    <scope>NUCLEOTIDE SEQUENCE</scope>
    <source>
        <strain evidence="1">Anoxic2_5</strain>
    </source>
</reference>
<evidence type="ECO:0000313" key="1">
    <source>
        <dbReference type="EMBL" id="AKH47113.1"/>
    </source>
</evidence>
<name>A0A0F7L6E1_9VIRU</name>
<accession>A0A0F7L6E1</accession>
<proteinExistence type="predicted"/>